<dbReference type="Proteomes" id="UP000192756">
    <property type="component" value="Unassembled WGS sequence"/>
</dbReference>
<dbReference type="PANTHER" id="PTHR42852:SF17">
    <property type="entry name" value="THIOREDOXIN-LIKE PROTEIN HI_1115"/>
    <property type="match status" value="1"/>
</dbReference>
<evidence type="ECO:0000256" key="1">
    <source>
        <dbReference type="ARBA" id="ARBA00023284"/>
    </source>
</evidence>
<reference evidence="6" key="1">
    <citation type="submission" date="2017-04" db="EMBL/GenBank/DDBJ databases">
        <authorList>
            <person name="Varghese N."/>
            <person name="Submissions S."/>
        </authorList>
    </citation>
    <scope>NUCLEOTIDE SEQUENCE [LARGE SCALE GENOMIC DNA]</scope>
    <source>
        <strain evidence="6">DSM 12126</strain>
    </source>
</reference>
<dbReference type="AlphaFoldDB" id="A0A1W2CNX4"/>
<dbReference type="PROSITE" id="PS00194">
    <property type="entry name" value="THIOREDOXIN_1"/>
    <property type="match status" value="1"/>
</dbReference>
<dbReference type="PANTHER" id="PTHR42852">
    <property type="entry name" value="THIOL:DISULFIDE INTERCHANGE PROTEIN DSBE"/>
    <property type="match status" value="1"/>
</dbReference>
<dbReference type="Pfam" id="PF00578">
    <property type="entry name" value="AhpC-TSA"/>
    <property type="match status" value="1"/>
</dbReference>
<dbReference type="STRING" id="151894.SAMN04488524_3079"/>
<dbReference type="InterPro" id="IPR036249">
    <property type="entry name" value="Thioredoxin-like_sf"/>
</dbReference>
<evidence type="ECO:0000256" key="2">
    <source>
        <dbReference type="SAM" id="MobiDB-lite"/>
    </source>
</evidence>
<dbReference type="InterPro" id="IPR017937">
    <property type="entry name" value="Thioredoxin_CS"/>
</dbReference>
<dbReference type="PROSITE" id="PS51352">
    <property type="entry name" value="THIOREDOXIN_2"/>
    <property type="match status" value="1"/>
</dbReference>
<feature type="domain" description="Thioredoxin" evidence="4">
    <location>
        <begin position="272"/>
        <end position="427"/>
    </location>
</feature>
<dbReference type="InterPro" id="IPR050553">
    <property type="entry name" value="Thioredoxin_ResA/DsbE_sf"/>
</dbReference>
<gene>
    <name evidence="5" type="ORF">SAMN04488524_3079</name>
</gene>
<dbReference type="InterPro" id="IPR000866">
    <property type="entry name" value="AhpC/TSA"/>
</dbReference>
<keyword evidence="6" id="KW-1185">Reference proteome</keyword>
<name>A0A1W2CNX4_9SPHI</name>
<dbReference type="GO" id="GO:0016853">
    <property type="term" value="F:isomerase activity"/>
    <property type="evidence" value="ECO:0007669"/>
    <property type="project" value="UniProtKB-KW"/>
</dbReference>
<organism evidence="5 6">
    <name type="scientific">Pedobacter africanus</name>
    <dbReference type="NCBI Taxonomy" id="151894"/>
    <lineage>
        <taxon>Bacteria</taxon>
        <taxon>Pseudomonadati</taxon>
        <taxon>Bacteroidota</taxon>
        <taxon>Sphingobacteriia</taxon>
        <taxon>Sphingobacteriales</taxon>
        <taxon>Sphingobacteriaceae</taxon>
        <taxon>Pedobacter</taxon>
    </lineage>
</organism>
<dbReference type="SUPFAM" id="SSF52833">
    <property type="entry name" value="Thioredoxin-like"/>
    <property type="match status" value="1"/>
</dbReference>
<keyword evidence="5" id="KW-0413">Isomerase</keyword>
<dbReference type="GO" id="GO:0016209">
    <property type="term" value="F:antioxidant activity"/>
    <property type="evidence" value="ECO:0007669"/>
    <property type="project" value="InterPro"/>
</dbReference>
<keyword evidence="3" id="KW-0732">Signal</keyword>
<evidence type="ECO:0000313" key="5">
    <source>
        <dbReference type="EMBL" id="SMC86909.1"/>
    </source>
</evidence>
<accession>A0A1W2CNX4</accession>
<dbReference type="CDD" id="cd02966">
    <property type="entry name" value="TlpA_like_family"/>
    <property type="match status" value="1"/>
</dbReference>
<feature type="compositionally biased region" description="Basic and acidic residues" evidence="2">
    <location>
        <begin position="247"/>
        <end position="258"/>
    </location>
</feature>
<proteinExistence type="predicted"/>
<evidence type="ECO:0000256" key="3">
    <source>
        <dbReference type="SAM" id="SignalP"/>
    </source>
</evidence>
<feature type="signal peptide" evidence="3">
    <location>
        <begin position="1"/>
        <end position="19"/>
    </location>
</feature>
<feature type="region of interest" description="Disordered" evidence="2">
    <location>
        <begin position="237"/>
        <end position="258"/>
    </location>
</feature>
<dbReference type="GO" id="GO:0016491">
    <property type="term" value="F:oxidoreductase activity"/>
    <property type="evidence" value="ECO:0007669"/>
    <property type="project" value="InterPro"/>
</dbReference>
<dbReference type="Gene3D" id="3.40.30.10">
    <property type="entry name" value="Glutaredoxin"/>
    <property type="match status" value="1"/>
</dbReference>
<sequence length="427" mass="47954">MKRFLLLCYALLGYASLSAQEVTALKDERPVAGKNFQVSYNPAGGPLTAADRVGGIAVFYAGKQKTQTLAFQMKKQKADWEGVIRVPDSTLLVYMVFTDGQQKVMDTRDGKGYLLPAYSKGKPVQYAYATMALLTDGGPPDPYGLKKNQDRALQFMKQEMHFHPESETPLRQRFYNMLANSPERNDKADLVKRLTALKSDKESDLMMAQLYLSFLGTKQQADSLDKLLETRFPDGEYVKQKKSKKQQPGEDHKPTEKKAVDTLQLITELKKNMLKEPVGEIVLKDINGEPVVLGGAGMKGKVMVIDFWATWCGPCVRSFPAMQKVMDKYKDNPNVKFFYICTMEEGDALKTVKDYLSKNPLPFTILMDEKTSDMNLYKAFTHYKGGRGIPYKLVIDGDGNVRFRTLGFSGDEGLLEAELSAMIKLSL</sequence>
<dbReference type="RefSeq" id="WP_084239899.1">
    <property type="nucleotide sequence ID" value="NZ_FWXT01000002.1"/>
</dbReference>
<protein>
    <submittedName>
        <fullName evidence="5">Thiol-disulfide isomerase or thioredoxin</fullName>
    </submittedName>
</protein>
<feature type="chain" id="PRO_5012664386" evidence="3">
    <location>
        <begin position="20"/>
        <end position="427"/>
    </location>
</feature>
<dbReference type="EMBL" id="FWXT01000002">
    <property type="protein sequence ID" value="SMC86909.1"/>
    <property type="molecule type" value="Genomic_DNA"/>
</dbReference>
<keyword evidence="1" id="KW-0676">Redox-active center</keyword>
<evidence type="ECO:0000313" key="6">
    <source>
        <dbReference type="Proteomes" id="UP000192756"/>
    </source>
</evidence>
<evidence type="ECO:0000259" key="4">
    <source>
        <dbReference type="PROSITE" id="PS51352"/>
    </source>
</evidence>
<dbReference type="InterPro" id="IPR013766">
    <property type="entry name" value="Thioredoxin_domain"/>
</dbReference>
<dbReference type="OrthoDB" id="634996at2"/>